<dbReference type="RefSeq" id="WP_139082287.1">
    <property type="nucleotide sequence ID" value="NZ_VDFV01000021.1"/>
</dbReference>
<keyword evidence="4" id="KW-1185">Reference proteome</keyword>
<comment type="caution">
    <text evidence="3">The sequence shown here is derived from an EMBL/GenBank/DDBJ whole genome shotgun (WGS) entry which is preliminary data.</text>
</comment>
<dbReference type="Gene3D" id="3.40.50.20">
    <property type="match status" value="1"/>
</dbReference>
<dbReference type="Pfam" id="PF17930">
    <property type="entry name" value="LpxI_N"/>
    <property type="match status" value="1"/>
</dbReference>
<evidence type="ECO:0000313" key="4">
    <source>
        <dbReference type="Proteomes" id="UP000305709"/>
    </source>
</evidence>
<dbReference type="Proteomes" id="UP000305709">
    <property type="component" value="Unassembled WGS sequence"/>
</dbReference>
<dbReference type="InterPro" id="IPR010415">
    <property type="entry name" value="LpxI_C"/>
</dbReference>
<dbReference type="Gene3D" id="3.40.140.80">
    <property type="match status" value="1"/>
</dbReference>
<name>A0A5C4NEV2_9RHOB</name>
<organism evidence="3 4">
    <name type="scientific">Rubellimicrobium roseum</name>
    <dbReference type="NCBI Taxonomy" id="687525"/>
    <lineage>
        <taxon>Bacteria</taxon>
        <taxon>Pseudomonadati</taxon>
        <taxon>Pseudomonadota</taxon>
        <taxon>Alphaproteobacteria</taxon>
        <taxon>Rhodobacterales</taxon>
        <taxon>Roseobacteraceae</taxon>
        <taxon>Rubellimicrobium</taxon>
    </lineage>
</organism>
<proteinExistence type="predicted"/>
<dbReference type="AlphaFoldDB" id="A0A5C4NEV2"/>
<dbReference type="PANTHER" id="PTHR39962:SF1">
    <property type="entry name" value="LPXI FAMILY PROTEIN"/>
    <property type="match status" value="1"/>
</dbReference>
<dbReference type="InterPro" id="IPR053174">
    <property type="entry name" value="LpxI"/>
</dbReference>
<feature type="domain" description="LpxI C-terminal" evidence="1">
    <location>
        <begin position="133"/>
        <end position="260"/>
    </location>
</feature>
<evidence type="ECO:0000313" key="3">
    <source>
        <dbReference type="EMBL" id="TNC69491.1"/>
    </source>
</evidence>
<gene>
    <name evidence="3" type="ORF">FHG71_13850</name>
</gene>
<dbReference type="OrthoDB" id="9789836at2"/>
<dbReference type="InterPro" id="IPR043167">
    <property type="entry name" value="LpxI_C_sf"/>
</dbReference>
<dbReference type="Pfam" id="PF06230">
    <property type="entry name" value="LpxI_C"/>
    <property type="match status" value="1"/>
</dbReference>
<feature type="domain" description="LpxI N-terminal" evidence="2">
    <location>
        <begin position="1"/>
        <end position="129"/>
    </location>
</feature>
<dbReference type="InterPro" id="IPR041255">
    <property type="entry name" value="LpxI_N"/>
</dbReference>
<protein>
    <submittedName>
        <fullName evidence="3">LpxI family protein</fullName>
    </submittedName>
</protein>
<evidence type="ECO:0000259" key="2">
    <source>
        <dbReference type="Pfam" id="PF17930"/>
    </source>
</evidence>
<reference evidence="3 4" key="1">
    <citation type="submission" date="2019-06" db="EMBL/GenBank/DDBJ databases">
        <authorList>
            <person name="Jiang L."/>
        </authorList>
    </citation>
    <scope>NUCLEOTIDE SEQUENCE [LARGE SCALE GENOMIC DNA]</scope>
    <source>
        <strain evidence="3 4">YIM 48858</strain>
    </source>
</reference>
<evidence type="ECO:0000259" key="1">
    <source>
        <dbReference type="Pfam" id="PF06230"/>
    </source>
</evidence>
<sequence length="266" mass="27604">MIALIGSEGPLTVALTQALRHRGEASMTCALGVETVLEPASGPVTFRLEHLGTLLRHLRDRGVEAVCFAGGIARPQVDPSRIDAATMPLVPRLLAALGKGDDGALRVALGIFEEAGFVVRAAHEIAPDLLPAAGVLTAAQPTAQHESDARRAEEVHRLLAAADVGQGVIVRRGQVVAVEAQPGTDFMLRSVRGHADGALFLKAPKRGQDRRADLPVIGVHTVALAQEAGLAAIVLESGGVMVIDRAATVAAADAAGVVLWVREPDA</sequence>
<accession>A0A5C4NEV2</accession>
<dbReference type="EMBL" id="VDFV01000021">
    <property type="protein sequence ID" value="TNC69491.1"/>
    <property type="molecule type" value="Genomic_DNA"/>
</dbReference>
<dbReference type="PANTHER" id="PTHR39962">
    <property type="entry name" value="BLL4848 PROTEIN"/>
    <property type="match status" value="1"/>
</dbReference>